<gene>
    <name evidence="2" type="ORF">PODLI_1B038850</name>
</gene>
<evidence type="ECO:0000256" key="1">
    <source>
        <dbReference type="SAM" id="MobiDB-lite"/>
    </source>
</evidence>
<dbReference type="AlphaFoldDB" id="A0AA35JQX7"/>
<dbReference type="EMBL" id="OX395126">
    <property type="protein sequence ID" value="CAI5763482.1"/>
    <property type="molecule type" value="Genomic_DNA"/>
</dbReference>
<feature type="region of interest" description="Disordered" evidence="1">
    <location>
        <begin position="1"/>
        <end position="31"/>
    </location>
</feature>
<dbReference type="Proteomes" id="UP001178461">
    <property type="component" value="Chromosome 1"/>
</dbReference>
<reference evidence="2" key="1">
    <citation type="submission" date="2022-12" db="EMBL/GenBank/DDBJ databases">
        <authorList>
            <person name="Alioto T."/>
            <person name="Alioto T."/>
            <person name="Gomez Garrido J."/>
        </authorList>
    </citation>
    <scope>NUCLEOTIDE SEQUENCE</scope>
</reference>
<organism evidence="2 3">
    <name type="scientific">Podarcis lilfordi</name>
    <name type="common">Lilford's wall lizard</name>
    <dbReference type="NCBI Taxonomy" id="74358"/>
    <lineage>
        <taxon>Eukaryota</taxon>
        <taxon>Metazoa</taxon>
        <taxon>Chordata</taxon>
        <taxon>Craniata</taxon>
        <taxon>Vertebrata</taxon>
        <taxon>Euteleostomi</taxon>
        <taxon>Lepidosauria</taxon>
        <taxon>Squamata</taxon>
        <taxon>Bifurcata</taxon>
        <taxon>Unidentata</taxon>
        <taxon>Episquamata</taxon>
        <taxon>Laterata</taxon>
        <taxon>Lacertibaenia</taxon>
        <taxon>Lacertidae</taxon>
        <taxon>Podarcis</taxon>
    </lineage>
</organism>
<name>A0AA35JQX7_9SAUR</name>
<keyword evidence="3" id="KW-1185">Reference proteome</keyword>
<evidence type="ECO:0000313" key="3">
    <source>
        <dbReference type="Proteomes" id="UP001178461"/>
    </source>
</evidence>
<evidence type="ECO:0000313" key="2">
    <source>
        <dbReference type="EMBL" id="CAI5763482.1"/>
    </source>
</evidence>
<feature type="compositionally biased region" description="Acidic residues" evidence="1">
    <location>
        <begin position="15"/>
        <end position="31"/>
    </location>
</feature>
<sequence length="76" mass="8091">MEAPLQVWAGLPAPCEEEEEEEENDDDDGDCEEFPLVALALRGRALSGPPPPGLAFRRPGAKKLLSSSARSLSLGT</sequence>
<protein>
    <submittedName>
        <fullName evidence="2">Uncharacterized protein</fullName>
    </submittedName>
</protein>
<accession>A0AA35JQX7</accession>
<proteinExistence type="predicted"/>